<evidence type="ECO:0000259" key="4">
    <source>
        <dbReference type="PROSITE" id="PS50994"/>
    </source>
</evidence>
<evidence type="ECO:0000313" key="6">
    <source>
        <dbReference type="RefSeq" id="XP_070307993.1"/>
    </source>
</evidence>
<dbReference type="SUPFAM" id="SSF56672">
    <property type="entry name" value="DNA/RNA polymerases"/>
    <property type="match status" value="1"/>
</dbReference>
<dbReference type="Gene3D" id="3.10.20.370">
    <property type="match status" value="1"/>
</dbReference>
<dbReference type="InterPro" id="IPR043128">
    <property type="entry name" value="Rev_trsase/Diguanyl_cyclase"/>
</dbReference>
<sequence length="711" mass="78476">MRGEAKALTYSAGNRLLRNRRPPGGVCCAPRTQAADQLPGRQDTGLRGRRSKQLRGPLASPDTSGDVRTAVPDTDPNWGYQEGDGGQLRVRYMIECILEGMEESSHKVVNLLRLDEVTQGPDENPAMFLNRLTEALVQYTRLSPESPIGVATLANRFISQSAPDIRKKLAKAEEGPQTPIRDLVKMAFKVYNAREEVAEASRKARLKQKAEFQQSSLPIHSFLTPTPSSSIPPRTSHFTVIDLKDAFFTIPLHPDCQFLFAFTWTDPDTQLTTQLTWTVLPQGFRDSPHYFGQALSQDLAECSLCPSTLLQYVDDLLLCSPSEETSKQHSATLLNFLGSKGYRASQSKAQLTQTTVVYLGLQITPTTKALTTDRCSLLRSICPPDNGDQILSFLGLTGFFRHWVPNYATLAKPLYAAAKETPTGPLSSPTEVTRAFHALRSTLLAAPPLFLPNPNYPHHLYTDEKGGIAFGALVQPVGSELLPVAFISKQLDPTARGWFPCLWALAAAATLYADAKKLIHGQPLTIFSPHRLGDLLASRFLSDLSESRLQQFHLVFLDNPQVSVGRSPQLNPLSSLPSLPLSSKLPTHFCSEVLESLIQPPHNLFSEPLSDPELTLFVDGSSKRDPDGNRRAAYAISQQTATALGIHWHLHIPYRPQSSGKVERLNGIIKTHLTKLTSELQLSWVDLLPLALTRIRTTPHSKTGLTPFELL</sequence>
<evidence type="ECO:0000259" key="3">
    <source>
        <dbReference type="PROSITE" id="PS50878"/>
    </source>
</evidence>
<dbReference type="Pfam" id="PF17919">
    <property type="entry name" value="RT_RNaseH_2"/>
    <property type="match status" value="1"/>
</dbReference>
<feature type="domain" description="Reverse transcriptase" evidence="3">
    <location>
        <begin position="168"/>
        <end position="363"/>
    </location>
</feature>
<dbReference type="Pfam" id="PF02093">
    <property type="entry name" value="Gag_p30"/>
    <property type="match status" value="1"/>
</dbReference>
<feature type="region of interest" description="Disordered" evidence="2">
    <location>
        <begin position="14"/>
        <end position="82"/>
    </location>
</feature>
<dbReference type="PANTHER" id="PTHR33064:SF36">
    <property type="entry name" value="CCHC-TYPE DOMAIN-CONTAINING PROTEIN"/>
    <property type="match status" value="1"/>
</dbReference>
<keyword evidence="5" id="KW-1185">Reference proteome</keyword>
<dbReference type="InterPro" id="IPR051320">
    <property type="entry name" value="Viral_Replic_Matur_Polypro"/>
</dbReference>
<dbReference type="Pfam" id="PF00078">
    <property type="entry name" value="RVT_1"/>
    <property type="match status" value="1"/>
</dbReference>
<dbReference type="InterPro" id="IPR043502">
    <property type="entry name" value="DNA/RNA_pol_sf"/>
</dbReference>
<proteinExistence type="inferred from homology"/>
<name>A0ABM4GXE6_ODOVR</name>
<dbReference type="PROSITE" id="PS50878">
    <property type="entry name" value="RT_POL"/>
    <property type="match status" value="1"/>
</dbReference>
<dbReference type="PROSITE" id="PS50994">
    <property type="entry name" value="INTEGRASE"/>
    <property type="match status" value="1"/>
</dbReference>
<dbReference type="Gene3D" id="3.10.10.10">
    <property type="entry name" value="HIV Type 1 Reverse Transcriptase, subunit A, domain 1"/>
    <property type="match status" value="1"/>
</dbReference>
<dbReference type="Proteomes" id="UP001652640">
    <property type="component" value="Chromosome 20"/>
</dbReference>
<dbReference type="InterPro" id="IPR003036">
    <property type="entry name" value="Gag_P30"/>
</dbReference>
<evidence type="ECO:0000256" key="1">
    <source>
        <dbReference type="ARBA" id="ARBA00010879"/>
    </source>
</evidence>
<comment type="similarity">
    <text evidence="1">Belongs to the beta type-B retroviral polymerase family. HERV class-II K(HML-2) pol subfamily.</text>
</comment>
<evidence type="ECO:0000256" key="2">
    <source>
        <dbReference type="SAM" id="MobiDB-lite"/>
    </source>
</evidence>
<dbReference type="PANTHER" id="PTHR33064">
    <property type="entry name" value="POL PROTEIN"/>
    <property type="match status" value="1"/>
</dbReference>
<dbReference type="Gene3D" id="3.30.420.10">
    <property type="entry name" value="Ribonuclease H-like superfamily/Ribonuclease H"/>
    <property type="match status" value="1"/>
</dbReference>
<dbReference type="InterPro" id="IPR001584">
    <property type="entry name" value="Integrase_cat-core"/>
</dbReference>
<organism evidence="5 6">
    <name type="scientific">Odocoileus virginianus</name>
    <name type="common">White-tailed deer</name>
    <dbReference type="NCBI Taxonomy" id="9874"/>
    <lineage>
        <taxon>Eukaryota</taxon>
        <taxon>Metazoa</taxon>
        <taxon>Chordata</taxon>
        <taxon>Craniata</taxon>
        <taxon>Vertebrata</taxon>
        <taxon>Euteleostomi</taxon>
        <taxon>Mammalia</taxon>
        <taxon>Eutheria</taxon>
        <taxon>Laurasiatheria</taxon>
        <taxon>Artiodactyla</taxon>
        <taxon>Ruminantia</taxon>
        <taxon>Pecora</taxon>
        <taxon>Cervidae</taxon>
        <taxon>Odocoileinae</taxon>
        <taxon>Odocoileus</taxon>
    </lineage>
</organism>
<dbReference type="GeneID" id="139030026"/>
<feature type="domain" description="Integrase catalytic" evidence="4">
    <location>
        <begin position="615"/>
        <end position="711"/>
    </location>
</feature>
<protein>
    <submittedName>
        <fullName evidence="6">Uncharacterized protein</fullName>
    </submittedName>
</protein>
<dbReference type="Gene3D" id="3.30.70.270">
    <property type="match status" value="2"/>
</dbReference>
<reference evidence="5" key="1">
    <citation type="journal article" date="2022" name="J. Hered.">
        <title>A De Novo Chromosome-Level Genome Assembly of the White-Tailed Deer, Odocoileus Virginianus.</title>
        <authorList>
            <person name="London E.W."/>
            <person name="Roca A.L."/>
            <person name="Novakofski J.E."/>
            <person name="Mateus-Pinilla N.E."/>
        </authorList>
    </citation>
    <scope>NUCLEOTIDE SEQUENCE [LARGE SCALE GENOMIC DNA]</scope>
</reference>
<dbReference type="InterPro" id="IPR036397">
    <property type="entry name" value="RNaseH_sf"/>
</dbReference>
<dbReference type="InterPro" id="IPR012337">
    <property type="entry name" value="RNaseH-like_sf"/>
</dbReference>
<evidence type="ECO:0000313" key="5">
    <source>
        <dbReference type="Proteomes" id="UP001652640"/>
    </source>
</evidence>
<accession>A0ABM4GXE6</accession>
<dbReference type="SUPFAM" id="SSF53098">
    <property type="entry name" value="Ribonuclease H-like"/>
    <property type="match status" value="1"/>
</dbReference>
<reference evidence="6" key="2">
    <citation type="submission" date="2025-08" db="UniProtKB">
        <authorList>
            <consortium name="RefSeq"/>
        </authorList>
    </citation>
    <scope>IDENTIFICATION</scope>
    <source>
        <tissue evidence="6">Tongue muscle</tissue>
    </source>
</reference>
<dbReference type="InterPro" id="IPR041577">
    <property type="entry name" value="RT_RNaseH_2"/>
</dbReference>
<dbReference type="RefSeq" id="XP_070307993.1">
    <property type="nucleotide sequence ID" value="XM_070451892.1"/>
</dbReference>
<dbReference type="InterPro" id="IPR000477">
    <property type="entry name" value="RT_dom"/>
</dbReference>
<gene>
    <name evidence="6" type="primary">LOC139030026</name>
</gene>